<dbReference type="PANTHER" id="PTHR34235:SF3">
    <property type="entry name" value="SLR1203 PROTEIN"/>
    <property type="match status" value="1"/>
</dbReference>
<organism evidence="1 2">
    <name type="scientific">Cylindrospermopsis curvispora GIHE-G1</name>
    <dbReference type="NCBI Taxonomy" id="2666332"/>
    <lineage>
        <taxon>Bacteria</taxon>
        <taxon>Bacillati</taxon>
        <taxon>Cyanobacteriota</taxon>
        <taxon>Cyanophyceae</taxon>
        <taxon>Nostocales</taxon>
        <taxon>Aphanizomenonaceae</taxon>
        <taxon>Cylindrospermopsis</taxon>
    </lineage>
</organism>
<dbReference type="Proteomes" id="UP000516013">
    <property type="component" value="Chromosome"/>
</dbReference>
<evidence type="ECO:0000313" key="1">
    <source>
        <dbReference type="EMBL" id="QNP29239.1"/>
    </source>
</evidence>
<dbReference type="EMBL" id="CP060822">
    <property type="protein sequence ID" value="QNP29239.1"/>
    <property type="molecule type" value="Genomic_DNA"/>
</dbReference>
<dbReference type="InterPro" id="IPR002636">
    <property type="entry name" value="DUF29"/>
</dbReference>
<gene>
    <name evidence="1" type="ORF">IAR63_15585</name>
</gene>
<sequence length="160" mass="18805">MVQTTNLASLYEQDYPAWLDLTLAQLKQQDFSAIDWGNLIEEIDALGREQRYKVESYLLRLLIHLLLYEHWQTERPWSGKGWEKEIDNFRLELDALLESRVLHNHFLAILPKDYDKARKLAIKKSGLSPTIFPEICPYTLEQMLDFGWLPSQKLKPDSEG</sequence>
<dbReference type="Gene3D" id="1.20.1220.20">
    <property type="entry name" value="Uncharcterised protein PF01724"/>
    <property type="match status" value="1"/>
</dbReference>
<dbReference type="AlphaFoldDB" id="A0A7H0EZM3"/>
<dbReference type="Pfam" id="PF01724">
    <property type="entry name" value="DUF29"/>
    <property type="match status" value="1"/>
</dbReference>
<dbReference type="PANTHER" id="PTHR34235">
    <property type="entry name" value="SLR1203 PROTEIN-RELATED"/>
    <property type="match status" value="1"/>
</dbReference>
<dbReference type="RefSeq" id="WP_057178328.1">
    <property type="nucleotide sequence ID" value="NZ_CP060822.1"/>
</dbReference>
<name>A0A7H0EZM3_9CYAN</name>
<proteinExistence type="predicted"/>
<reference evidence="1 2" key="1">
    <citation type="submission" date="2020-08" db="EMBL/GenBank/DDBJ databases">
        <title>Complete genome sequence of Raphidiopsis curvispora isolated from drinking water reservoir in South Korea.</title>
        <authorList>
            <person name="Jeong J."/>
        </authorList>
    </citation>
    <scope>NUCLEOTIDE SEQUENCE [LARGE SCALE GENOMIC DNA]</scope>
    <source>
        <strain evidence="1 2">GIHE-G1</strain>
    </source>
</reference>
<evidence type="ECO:0000313" key="2">
    <source>
        <dbReference type="Proteomes" id="UP000516013"/>
    </source>
</evidence>
<keyword evidence="2" id="KW-1185">Reference proteome</keyword>
<accession>A0A7H0EZM3</accession>
<protein>
    <submittedName>
        <fullName evidence="1">DUF29 domain-containing protein</fullName>
    </submittedName>
</protein>
<dbReference type="KEGG" id="ccur:IAR63_15585"/>